<dbReference type="InterPro" id="IPR000524">
    <property type="entry name" value="Tscrpt_reg_HTH_GntR"/>
</dbReference>
<dbReference type="SUPFAM" id="SSF53383">
    <property type="entry name" value="PLP-dependent transferases"/>
    <property type="match status" value="1"/>
</dbReference>
<dbReference type="InterPro" id="IPR004839">
    <property type="entry name" value="Aminotransferase_I/II_large"/>
</dbReference>
<keyword evidence="4" id="KW-0238">DNA-binding</keyword>
<dbReference type="RefSeq" id="WP_114030200.1">
    <property type="nucleotide sequence ID" value="NZ_QOIL01000010.1"/>
</dbReference>
<keyword evidence="2" id="KW-0663">Pyridoxal phosphate</keyword>
<dbReference type="Pfam" id="PF00155">
    <property type="entry name" value="Aminotran_1_2"/>
    <property type="match status" value="1"/>
</dbReference>
<feature type="domain" description="HTH gntR-type" evidence="6">
    <location>
        <begin position="21"/>
        <end position="89"/>
    </location>
</feature>
<evidence type="ECO:0000256" key="3">
    <source>
        <dbReference type="ARBA" id="ARBA00023015"/>
    </source>
</evidence>
<dbReference type="InterPro" id="IPR051446">
    <property type="entry name" value="HTH_trans_reg/aminotransferase"/>
</dbReference>
<comment type="caution">
    <text evidence="7">The sequence shown here is derived from an EMBL/GenBank/DDBJ whole genome shotgun (WGS) entry which is preliminary data.</text>
</comment>
<dbReference type="Pfam" id="PF00392">
    <property type="entry name" value="GntR"/>
    <property type="match status" value="1"/>
</dbReference>
<sequence length="481" mass="51442">MERYLSGPQLARLVDLPSGVRPYYQALARAVRTLMLDGRLPTRVRMPAERHLAEALGVSRTTVTAAYDRLREQGYLESRQGAGSWTALPGPGALGGENPWMAADDDGLLPLHSAAPAATALLPEAIAAATDAYPRYGLGSGYDPMGIRPLREAIAARYVARGLATRPDQILVTLGAQHGTHLVMSLLAGPGDPVLVESPTYPHALEAARKQGARLVPVGVQDEGLSMDLVTSAIRQSSARLAYVIPDFQNPTGLLMPDADRAALAGAARRYDTTLLVDESWSEMAIDDVPRTSPAAAFDTDGRVISVGSASKLWWGGLRIGWIRGTAALVRRLAVLRASVDIAAPLFEQLVVTHLFERIEETRAERRRALRASRAALAEVLREEVPEWRFRLPAGGGSLWVRLDAPVATPLADAAALHGIRLAPGPWFGVDGTLERYLRLPYTLPPGPLADAARRLASARALGAGAVPCRARAAAPLTPTL</sequence>
<dbReference type="Gene3D" id="1.10.10.10">
    <property type="entry name" value="Winged helix-like DNA-binding domain superfamily/Winged helix DNA-binding domain"/>
    <property type="match status" value="1"/>
</dbReference>
<dbReference type="GO" id="GO:0003700">
    <property type="term" value="F:DNA-binding transcription factor activity"/>
    <property type="evidence" value="ECO:0007669"/>
    <property type="project" value="InterPro"/>
</dbReference>
<organism evidence="7 8">
    <name type="scientific">Sphaerisporangium album</name>
    <dbReference type="NCBI Taxonomy" id="509200"/>
    <lineage>
        <taxon>Bacteria</taxon>
        <taxon>Bacillati</taxon>
        <taxon>Actinomycetota</taxon>
        <taxon>Actinomycetes</taxon>
        <taxon>Streptosporangiales</taxon>
        <taxon>Streptosporangiaceae</taxon>
        <taxon>Sphaerisporangium</taxon>
    </lineage>
</organism>
<comment type="similarity">
    <text evidence="1">In the C-terminal section; belongs to the class-I pyridoxal-phosphate-dependent aminotransferase family.</text>
</comment>
<evidence type="ECO:0000256" key="4">
    <source>
        <dbReference type="ARBA" id="ARBA00023125"/>
    </source>
</evidence>
<dbReference type="GO" id="GO:0008483">
    <property type="term" value="F:transaminase activity"/>
    <property type="evidence" value="ECO:0007669"/>
    <property type="project" value="UniProtKB-KW"/>
</dbReference>
<evidence type="ECO:0000313" key="8">
    <source>
        <dbReference type="Proteomes" id="UP000253094"/>
    </source>
</evidence>
<dbReference type="EMBL" id="QOIL01000010">
    <property type="protein sequence ID" value="RCG29692.1"/>
    <property type="molecule type" value="Genomic_DNA"/>
</dbReference>
<reference evidence="7 8" key="1">
    <citation type="submission" date="2018-06" db="EMBL/GenBank/DDBJ databases">
        <title>Sphaerisporangium craniellae sp. nov., isolated from a marine sponge in the South China Sea.</title>
        <authorList>
            <person name="Li L."/>
        </authorList>
    </citation>
    <scope>NUCLEOTIDE SEQUENCE [LARGE SCALE GENOMIC DNA]</scope>
    <source>
        <strain evidence="7 8">CCTCC AA 208026</strain>
    </source>
</reference>
<dbReference type="GO" id="GO:0030170">
    <property type="term" value="F:pyridoxal phosphate binding"/>
    <property type="evidence" value="ECO:0007669"/>
    <property type="project" value="InterPro"/>
</dbReference>
<keyword evidence="8" id="KW-1185">Reference proteome</keyword>
<dbReference type="AlphaFoldDB" id="A0A367FIQ2"/>
<dbReference type="InterPro" id="IPR036388">
    <property type="entry name" value="WH-like_DNA-bd_sf"/>
</dbReference>
<dbReference type="SMART" id="SM00345">
    <property type="entry name" value="HTH_GNTR"/>
    <property type="match status" value="1"/>
</dbReference>
<gene>
    <name evidence="7" type="ORF">DQ384_19115</name>
</gene>
<dbReference type="InterPro" id="IPR036390">
    <property type="entry name" value="WH_DNA-bd_sf"/>
</dbReference>
<keyword evidence="7" id="KW-0032">Aminotransferase</keyword>
<dbReference type="PRINTS" id="PR00035">
    <property type="entry name" value="HTHGNTR"/>
</dbReference>
<dbReference type="OrthoDB" id="199743at2"/>
<name>A0A367FIQ2_9ACTN</name>
<dbReference type="Proteomes" id="UP000253094">
    <property type="component" value="Unassembled WGS sequence"/>
</dbReference>
<evidence type="ECO:0000256" key="1">
    <source>
        <dbReference type="ARBA" id="ARBA00005384"/>
    </source>
</evidence>
<evidence type="ECO:0000259" key="6">
    <source>
        <dbReference type="PROSITE" id="PS50949"/>
    </source>
</evidence>
<keyword evidence="5" id="KW-0804">Transcription</keyword>
<dbReference type="SUPFAM" id="SSF46785">
    <property type="entry name" value="Winged helix' DNA-binding domain"/>
    <property type="match status" value="1"/>
</dbReference>
<dbReference type="CDD" id="cd00609">
    <property type="entry name" value="AAT_like"/>
    <property type="match status" value="1"/>
</dbReference>
<dbReference type="CDD" id="cd07377">
    <property type="entry name" value="WHTH_GntR"/>
    <property type="match status" value="1"/>
</dbReference>
<dbReference type="InterPro" id="IPR015424">
    <property type="entry name" value="PyrdxlP-dep_Trfase"/>
</dbReference>
<evidence type="ECO:0000313" key="7">
    <source>
        <dbReference type="EMBL" id="RCG29692.1"/>
    </source>
</evidence>
<dbReference type="PANTHER" id="PTHR46577:SF1">
    <property type="entry name" value="HTH-TYPE TRANSCRIPTIONAL REGULATORY PROTEIN GABR"/>
    <property type="match status" value="1"/>
</dbReference>
<dbReference type="PANTHER" id="PTHR46577">
    <property type="entry name" value="HTH-TYPE TRANSCRIPTIONAL REGULATORY PROTEIN GABR"/>
    <property type="match status" value="1"/>
</dbReference>
<dbReference type="InterPro" id="IPR015422">
    <property type="entry name" value="PyrdxlP-dep_Trfase_small"/>
</dbReference>
<dbReference type="InterPro" id="IPR015421">
    <property type="entry name" value="PyrdxlP-dep_Trfase_major"/>
</dbReference>
<keyword evidence="3" id="KW-0805">Transcription regulation</keyword>
<dbReference type="Gene3D" id="3.40.640.10">
    <property type="entry name" value="Type I PLP-dependent aspartate aminotransferase-like (Major domain)"/>
    <property type="match status" value="1"/>
</dbReference>
<dbReference type="Gene3D" id="3.90.1150.10">
    <property type="entry name" value="Aspartate Aminotransferase, domain 1"/>
    <property type="match status" value="1"/>
</dbReference>
<keyword evidence="7" id="KW-0808">Transferase</keyword>
<dbReference type="GO" id="GO:0003677">
    <property type="term" value="F:DNA binding"/>
    <property type="evidence" value="ECO:0007669"/>
    <property type="project" value="UniProtKB-KW"/>
</dbReference>
<accession>A0A367FIQ2</accession>
<evidence type="ECO:0000256" key="2">
    <source>
        <dbReference type="ARBA" id="ARBA00022898"/>
    </source>
</evidence>
<proteinExistence type="inferred from homology"/>
<dbReference type="PROSITE" id="PS50949">
    <property type="entry name" value="HTH_GNTR"/>
    <property type="match status" value="1"/>
</dbReference>
<protein>
    <submittedName>
        <fullName evidence="7">PLP-dependent aminotransferase family protein</fullName>
    </submittedName>
</protein>
<evidence type="ECO:0000256" key="5">
    <source>
        <dbReference type="ARBA" id="ARBA00023163"/>
    </source>
</evidence>